<dbReference type="EMBL" id="CP070499">
    <property type="protein sequence ID" value="QSB14145.1"/>
    <property type="molecule type" value="Genomic_DNA"/>
</dbReference>
<keyword evidence="2" id="KW-0812">Transmembrane</keyword>
<accession>A0A895YD65</accession>
<keyword evidence="2" id="KW-0472">Membrane</keyword>
<feature type="transmembrane region" description="Helical" evidence="2">
    <location>
        <begin position="87"/>
        <end position="111"/>
    </location>
</feature>
<evidence type="ECO:0000313" key="4">
    <source>
        <dbReference type="Proteomes" id="UP000662857"/>
    </source>
</evidence>
<reference evidence="3" key="1">
    <citation type="submission" date="2021-02" db="EMBL/GenBank/DDBJ databases">
        <title>Natrosporangium hydrolyticum gen. nov., sp. nov, a haloalkaliphilic actinobacterium from a soda solonchak soil.</title>
        <authorList>
            <person name="Sorokin D.Y."/>
            <person name="Khijniak T.V."/>
            <person name="Zakharycheva A.P."/>
            <person name="Boueva O.V."/>
            <person name="Ariskina E.V."/>
            <person name="Hahnke R.L."/>
            <person name="Bunk B."/>
            <person name="Sproer C."/>
            <person name="Schumann P."/>
            <person name="Evtushenko L.I."/>
            <person name="Kublanov I.V."/>
        </authorList>
    </citation>
    <scope>NUCLEOTIDE SEQUENCE</scope>
    <source>
        <strain evidence="3">DSM 106523</strain>
    </source>
</reference>
<keyword evidence="4" id="KW-1185">Reference proteome</keyword>
<dbReference type="KEGG" id="nhy:JQS43_21875"/>
<feature type="transmembrane region" description="Helical" evidence="2">
    <location>
        <begin position="123"/>
        <end position="141"/>
    </location>
</feature>
<evidence type="ECO:0000256" key="1">
    <source>
        <dbReference type="SAM" id="MobiDB-lite"/>
    </source>
</evidence>
<organism evidence="3 4">
    <name type="scientific">Natronosporangium hydrolyticum</name>
    <dbReference type="NCBI Taxonomy" id="2811111"/>
    <lineage>
        <taxon>Bacteria</taxon>
        <taxon>Bacillati</taxon>
        <taxon>Actinomycetota</taxon>
        <taxon>Actinomycetes</taxon>
        <taxon>Micromonosporales</taxon>
        <taxon>Micromonosporaceae</taxon>
        <taxon>Natronosporangium</taxon>
    </lineage>
</organism>
<keyword evidence="2" id="KW-1133">Transmembrane helix</keyword>
<name>A0A895YD65_9ACTN</name>
<evidence type="ECO:0000256" key="2">
    <source>
        <dbReference type="SAM" id="Phobius"/>
    </source>
</evidence>
<evidence type="ECO:0008006" key="5">
    <source>
        <dbReference type="Google" id="ProtNLM"/>
    </source>
</evidence>
<feature type="transmembrane region" description="Helical" evidence="2">
    <location>
        <begin position="147"/>
        <end position="166"/>
    </location>
</feature>
<gene>
    <name evidence="3" type="ORF">JQS43_21875</name>
</gene>
<dbReference type="RefSeq" id="WP_239679595.1">
    <property type="nucleotide sequence ID" value="NZ_CP070499.1"/>
</dbReference>
<protein>
    <recommendedName>
        <fullName evidence="5">DUF2637 domain-containing protein</fullName>
    </recommendedName>
</protein>
<feature type="region of interest" description="Disordered" evidence="1">
    <location>
        <begin position="294"/>
        <end position="340"/>
    </location>
</feature>
<feature type="compositionally biased region" description="Polar residues" evidence="1">
    <location>
        <begin position="301"/>
        <end position="312"/>
    </location>
</feature>
<evidence type="ECO:0000313" key="3">
    <source>
        <dbReference type="EMBL" id="QSB14145.1"/>
    </source>
</evidence>
<dbReference type="AlphaFoldDB" id="A0A895YD65"/>
<proteinExistence type="predicted"/>
<feature type="transmembrane region" description="Helical" evidence="2">
    <location>
        <begin position="54"/>
        <end position="75"/>
    </location>
</feature>
<dbReference type="Proteomes" id="UP000662857">
    <property type="component" value="Chromosome"/>
</dbReference>
<sequence length="398" mass="42848">MSGRMEPAVLQQVIDRGLPSQDAYDAAVARATAAATRDSRPPRRFRVSISAERLAAPYYGLAVAGAAIGQVWVGLTHLPFPDGLPMVARVAAVVLLAACLETLAVVVAAIADQRRRLGERATGWRVFSLVVAILATGVIVVGHWGELYPVAVFGTLSVSAYLLYLLHSAARRRDALREQGMLEQIPPAYGWRWLRQPVVTARARQLAAEHGFDLGASLAAARDALAAEQAERVAARRRRRIARAVRVVVRSEHQHRRDAKAAALTLDLDRIARDLEASADYDWWRAKLADRLGIAGDSGTPEPTTGQATGSRQDSDGDPSPVAPRPRQRRRQGKRQSTAERVAAAVARTPNAAPVDVAGRLSVSLRTVQRYWPKPATGGDLVAAAVAPNGVEVIRDAA</sequence>